<comment type="caution">
    <text evidence="1">The sequence shown here is derived from an EMBL/GenBank/DDBJ whole genome shotgun (WGS) entry which is preliminary data.</text>
</comment>
<dbReference type="EMBL" id="CALSDN010000002">
    <property type="protein sequence ID" value="CAH6719269.1"/>
    <property type="molecule type" value="Genomic_DNA"/>
</dbReference>
<accession>A0ACA9Y2T0</accession>
<name>A0ACA9Y2T0_9ASCO</name>
<evidence type="ECO:0000313" key="2">
    <source>
        <dbReference type="Proteomes" id="UP001152531"/>
    </source>
</evidence>
<reference evidence="1" key="1">
    <citation type="submission" date="2022-06" db="EMBL/GenBank/DDBJ databases">
        <authorList>
            <person name="Legras J.-L."/>
            <person name="Devillers H."/>
            <person name="Grondin C."/>
        </authorList>
    </citation>
    <scope>NUCLEOTIDE SEQUENCE</scope>
    <source>
        <strain evidence="1">CLIB 1444</strain>
    </source>
</reference>
<gene>
    <name evidence="1" type="ORF">CLIB1444_02S04676</name>
</gene>
<protein>
    <submittedName>
        <fullName evidence="1">Probable alcohol acetyltransferase</fullName>
    </submittedName>
</protein>
<keyword evidence="2" id="KW-1185">Reference proteome</keyword>
<sequence length="298" mass="33623">MRSVLTFTKRSYSVLSEALGKVPPVELNYDLHEPKVVKHGNPLILLHGIFGSRNTHRSVGKALANRLSRPVYCPDLRNHGNSPHDSRMDYPALASDVENFINQHRIQKPIIIGHSMGAKTAMAVPLRNPNLIKMLIAVDNAPINVVDTGSSFTRYISSLKKSLEFYKFKNIKDVDNELAKVEPNQVIRAFLLTNMNRGKADEIVTSKIPLDYINNALVAGNISAWPFDSNETRWSRGPVLFVRGTESNYVPDEAIPEIGKFFPNFELRDMKTGHWVISEKPNEFIDLVVDFIEKNEEA</sequence>
<proteinExistence type="predicted"/>
<evidence type="ECO:0000313" key="1">
    <source>
        <dbReference type="EMBL" id="CAH6719269.1"/>
    </source>
</evidence>
<dbReference type="Proteomes" id="UP001152531">
    <property type="component" value="Unassembled WGS sequence"/>
</dbReference>
<organism evidence="1 2">
    <name type="scientific">[Candida] jaroonii</name>
    <dbReference type="NCBI Taxonomy" id="467808"/>
    <lineage>
        <taxon>Eukaryota</taxon>
        <taxon>Fungi</taxon>
        <taxon>Dikarya</taxon>
        <taxon>Ascomycota</taxon>
        <taxon>Saccharomycotina</taxon>
        <taxon>Pichiomycetes</taxon>
        <taxon>Debaryomycetaceae</taxon>
        <taxon>Yamadazyma</taxon>
    </lineage>
</organism>